<feature type="binding site" evidence="3">
    <location>
        <position position="131"/>
    </location>
    <ligand>
        <name>a divalent metal cation</name>
        <dbReference type="ChEBI" id="CHEBI:60240"/>
    </ligand>
</feature>
<reference evidence="4 5" key="1">
    <citation type="submission" date="2020-05" db="EMBL/GenBank/DDBJ databases">
        <title>Genome sequencing of Spirosoma sp. TS118.</title>
        <authorList>
            <person name="Lee J.-H."/>
            <person name="Jeong S."/>
            <person name="Zhao L."/>
            <person name="Jung J.-H."/>
            <person name="Kim M.-K."/>
            <person name="Lim S."/>
        </authorList>
    </citation>
    <scope>NUCLEOTIDE SEQUENCE [LARGE SCALE GENOMIC DNA]</scope>
    <source>
        <strain evidence="4 5">TS118</strain>
    </source>
</reference>
<proteinExistence type="inferred from homology"/>
<feature type="binding site" evidence="3">
    <location>
        <position position="46"/>
    </location>
    <ligand>
        <name>a divalent metal cation</name>
        <dbReference type="ChEBI" id="CHEBI:60240"/>
    </ligand>
</feature>
<dbReference type="Gene3D" id="1.20.120.450">
    <property type="entry name" value="dinb family like domain"/>
    <property type="match status" value="1"/>
</dbReference>
<keyword evidence="5" id="KW-1185">Reference proteome</keyword>
<gene>
    <name evidence="4" type="ORF">HNV11_03380</name>
</gene>
<name>A0A6M5Y540_9BACT</name>
<protein>
    <submittedName>
        <fullName evidence="4">DinB family protein</fullName>
    </submittedName>
</protein>
<dbReference type="RefSeq" id="WP_171738318.1">
    <property type="nucleotide sequence ID" value="NZ_CP053435.1"/>
</dbReference>
<dbReference type="EMBL" id="CP053435">
    <property type="protein sequence ID" value="QJW88480.1"/>
    <property type="molecule type" value="Genomic_DNA"/>
</dbReference>
<organism evidence="4 5">
    <name type="scientific">Spirosoma taeanense</name>
    <dbReference type="NCBI Taxonomy" id="2735870"/>
    <lineage>
        <taxon>Bacteria</taxon>
        <taxon>Pseudomonadati</taxon>
        <taxon>Bacteroidota</taxon>
        <taxon>Cytophagia</taxon>
        <taxon>Cytophagales</taxon>
        <taxon>Cytophagaceae</taxon>
        <taxon>Spirosoma</taxon>
    </lineage>
</organism>
<keyword evidence="2 3" id="KW-0479">Metal-binding</keyword>
<evidence type="ECO:0000256" key="2">
    <source>
        <dbReference type="ARBA" id="ARBA00022723"/>
    </source>
</evidence>
<dbReference type="SUPFAM" id="SSF109854">
    <property type="entry name" value="DinB/YfiT-like putative metalloenzymes"/>
    <property type="match status" value="1"/>
</dbReference>
<accession>A0A6M5Y540</accession>
<evidence type="ECO:0000313" key="5">
    <source>
        <dbReference type="Proteomes" id="UP000502756"/>
    </source>
</evidence>
<dbReference type="GO" id="GO:0046872">
    <property type="term" value="F:metal ion binding"/>
    <property type="evidence" value="ECO:0007669"/>
    <property type="project" value="UniProtKB-KW"/>
</dbReference>
<dbReference type="KEGG" id="stae:HNV11_03380"/>
<evidence type="ECO:0000313" key="4">
    <source>
        <dbReference type="EMBL" id="QJW88480.1"/>
    </source>
</evidence>
<dbReference type="InterPro" id="IPR007837">
    <property type="entry name" value="DinB"/>
</dbReference>
<comment type="similarity">
    <text evidence="1">Belongs to the DinB family.</text>
</comment>
<dbReference type="AlphaFoldDB" id="A0A6M5Y540"/>
<feature type="binding site" evidence="3">
    <location>
        <position position="135"/>
    </location>
    <ligand>
        <name>a divalent metal cation</name>
        <dbReference type="ChEBI" id="CHEBI:60240"/>
    </ligand>
</feature>
<dbReference type="Pfam" id="PF05163">
    <property type="entry name" value="DinB"/>
    <property type="match status" value="1"/>
</dbReference>
<dbReference type="Proteomes" id="UP000502756">
    <property type="component" value="Chromosome"/>
</dbReference>
<dbReference type="InterPro" id="IPR034660">
    <property type="entry name" value="DinB/YfiT-like"/>
</dbReference>
<sequence length="160" mass="17778">MTTQLLIQLWQTNQNSVLGPIRKLSPDNYRNRLMPTTASAGFIALHTAEAMHRFAQMIFNREPTILLQATGGVMDEGNLLDLPTVLQTVNESFAMVEEQIRQTTDEQWAEPVASPFGEASRMQVLAFLMHHNSYHAGQIAQAIKKGRVFVRNVAASGTIA</sequence>
<evidence type="ECO:0000256" key="3">
    <source>
        <dbReference type="PIRSR" id="PIRSR607837-1"/>
    </source>
</evidence>
<evidence type="ECO:0000256" key="1">
    <source>
        <dbReference type="ARBA" id="ARBA00008635"/>
    </source>
</evidence>